<dbReference type="AlphaFoldDB" id="A0A4Y1QTE4"/>
<dbReference type="EMBL" id="AP019297">
    <property type="protein sequence ID" value="BBG95069.1"/>
    <property type="molecule type" value="Genomic_DNA"/>
</dbReference>
<sequence length="249" mass="27345">MNTRGQTEPQEGPSKGPASSDQHSVSALDIASRLSGTLDRECQDLRLGRLGVPRPARICGSADFVSPRLARIADQADYSPLNPTRVARIDFVSSRPASCRSLKESTIGSLLTPAPPTKRRICCKVENFGFGQITGETLPNFRHESKESFICSCNRKGKKVFCARHSLGVGHAQDSARIPKWYSEKFVKGQWDKEECVSEWQKYKACLSQHLEDKQLSRFLEAEGPVSSTIEVASSRTTKTDGAPTGSSQ</sequence>
<evidence type="ECO:0000313" key="4">
    <source>
        <dbReference type="EMBL" id="BBG95069.1"/>
    </source>
</evidence>
<evidence type="ECO:0000256" key="3">
    <source>
        <dbReference type="SAM" id="MobiDB-lite"/>
    </source>
</evidence>
<dbReference type="GO" id="GO:0005829">
    <property type="term" value="C:cytosol"/>
    <property type="evidence" value="ECO:0007669"/>
    <property type="project" value="TreeGrafter"/>
</dbReference>
<dbReference type="GO" id="GO:0005634">
    <property type="term" value="C:nucleus"/>
    <property type="evidence" value="ECO:0007669"/>
    <property type="project" value="TreeGrafter"/>
</dbReference>
<dbReference type="Pfam" id="PF05254">
    <property type="entry name" value="UPF0203"/>
    <property type="match status" value="1"/>
</dbReference>
<keyword evidence="2" id="KW-1015">Disulfide bond</keyword>
<dbReference type="GO" id="GO:0045332">
    <property type="term" value="P:phospholipid translocation"/>
    <property type="evidence" value="ECO:0007669"/>
    <property type="project" value="TreeGrafter"/>
</dbReference>
<dbReference type="GO" id="GO:1990050">
    <property type="term" value="F:phosphatidic acid transfer activity"/>
    <property type="evidence" value="ECO:0007669"/>
    <property type="project" value="TreeGrafter"/>
</dbReference>
<dbReference type="PANTHER" id="PTHR46403">
    <property type="entry name" value="TP53-REGULATED INHIBITOR OF APOPTOSIS 1"/>
    <property type="match status" value="1"/>
</dbReference>
<organism evidence="4">
    <name type="scientific">Prunus dulcis</name>
    <name type="common">Almond</name>
    <name type="synonym">Amygdalus dulcis</name>
    <dbReference type="NCBI Taxonomy" id="3755"/>
    <lineage>
        <taxon>Eukaryota</taxon>
        <taxon>Viridiplantae</taxon>
        <taxon>Streptophyta</taxon>
        <taxon>Embryophyta</taxon>
        <taxon>Tracheophyta</taxon>
        <taxon>Spermatophyta</taxon>
        <taxon>Magnoliopsida</taxon>
        <taxon>eudicotyledons</taxon>
        <taxon>Gunneridae</taxon>
        <taxon>Pentapetalae</taxon>
        <taxon>rosids</taxon>
        <taxon>fabids</taxon>
        <taxon>Rosales</taxon>
        <taxon>Rosaceae</taxon>
        <taxon>Amygdaloideae</taxon>
        <taxon>Amygdaleae</taxon>
        <taxon>Prunus</taxon>
    </lineage>
</organism>
<comment type="similarity">
    <text evidence="1">Belongs to the TRIAP1/MDM35 family.</text>
</comment>
<name>A0A4Y1QTE4_PRUDU</name>
<dbReference type="InterPro" id="IPR007918">
    <property type="entry name" value="MDM35_apoptosis"/>
</dbReference>
<evidence type="ECO:0000256" key="1">
    <source>
        <dbReference type="ARBA" id="ARBA00006196"/>
    </source>
</evidence>
<gene>
    <name evidence="4" type="ORF">Prudu_003518</name>
</gene>
<dbReference type="GO" id="GO:0005758">
    <property type="term" value="C:mitochondrial intermembrane space"/>
    <property type="evidence" value="ECO:0007669"/>
    <property type="project" value="TreeGrafter"/>
</dbReference>
<reference evidence="4" key="1">
    <citation type="journal article" date="2019" name="Science">
        <title>Mutation of a bHLH transcription factor allowed almond domestication.</title>
        <authorList>
            <person name="Sanchez-Perez R."/>
            <person name="Pavan S."/>
            <person name="Mazzeo R."/>
            <person name="Moldovan C."/>
            <person name="Aiese Cigliano R."/>
            <person name="Del Cueto J."/>
            <person name="Ricciardi F."/>
            <person name="Lotti C."/>
            <person name="Ricciardi L."/>
            <person name="Dicenta F."/>
            <person name="Lopez-Marques R.L."/>
            <person name="Lindberg Moller B."/>
        </authorList>
    </citation>
    <scope>NUCLEOTIDE SEQUENCE</scope>
</reference>
<protein>
    <submittedName>
        <fullName evidence="4">F-box family protein with DUF295</fullName>
    </submittedName>
</protein>
<feature type="region of interest" description="Disordered" evidence="3">
    <location>
        <begin position="230"/>
        <end position="249"/>
    </location>
</feature>
<evidence type="ECO:0000256" key="2">
    <source>
        <dbReference type="ARBA" id="ARBA00023157"/>
    </source>
</evidence>
<accession>A0A4Y1QTE4</accession>
<feature type="region of interest" description="Disordered" evidence="3">
    <location>
        <begin position="1"/>
        <end position="26"/>
    </location>
</feature>
<proteinExistence type="inferred from homology"/>
<dbReference type="PANTHER" id="PTHR46403:SF1">
    <property type="entry name" value="TP53-REGULATED INHIBITOR OF APOPTOSIS 1"/>
    <property type="match status" value="1"/>
</dbReference>